<evidence type="ECO:0000259" key="1">
    <source>
        <dbReference type="Pfam" id="PF01872"/>
    </source>
</evidence>
<feature type="domain" description="Bacterial bifunctional deaminase-reductase C-terminal" evidence="1">
    <location>
        <begin position="2"/>
        <end position="156"/>
    </location>
</feature>
<comment type="caution">
    <text evidence="2">The sequence shown here is derived from an EMBL/GenBank/DDBJ whole genome shotgun (WGS) entry which is preliminary data.</text>
</comment>
<proteinExistence type="predicted"/>
<dbReference type="PANTHER" id="PTHR38011:SF11">
    <property type="entry name" value="2,5-DIAMINO-6-RIBOSYLAMINO-4(3H)-PYRIMIDINONE 5'-PHOSPHATE REDUCTASE"/>
    <property type="match status" value="1"/>
</dbReference>
<protein>
    <recommendedName>
        <fullName evidence="1">Bacterial bifunctional deaminase-reductase C-terminal domain-containing protein</fullName>
    </recommendedName>
</protein>
<dbReference type="PANTHER" id="PTHR38011">
    <property type="entry name" value="DIHYDROFOLATE REDUCTASE FAMILY PROTEIN (AFU_ORTHOLOGUE AFUA_8G06820)"/>
    <property type="match status" value="1"/>
</dbReference>
<reference evidence="2 3" key="1">
    <citation type="journal article" date="2016" name="Nat. Commun.">
        <title>Thousands of microbial genomes shed light on interconnected biogeochemical processes in an aquifer system.</title>
        <authorList>
            <person name="Anantharaman K."/>
            <person name="Brown C.T."/>
            <person name="Hug L.A."/>
            <person name="Sharon I."/>
            <person name="Castelle C.J."/>
            <person name="Probst A.J."/>
            <person name="Thomas B.C."/>
            <person name="Singh A."/>
            <person name="Wilkins M.J."/>
            <person name="Karaoz U."/>
            <person name="Brodie E.L."/>
            <person name="Williams K.H."/>
            <person name="Hubbard S.S."/>
            <person name="Banfield J.F."/>
        </authorList>
    </citation>
    <scope>NUCLEOTIDE SEQUENCE [LARGE SCALE GENOMIC DNA]</scope>
</reference>
<name>A0A1F4XMZ7_9BACT</name>
<accession>A0A1F4XMZ7</accession>
<dbReference type="GO" id="GO:0008703">
    <property type="term" value="F:5-amino-6-(5-phosphoribosylamino)uracil reductase activity"/>
    <property type="evidence" value="ECO:0007669"/>
    <property type="project" value="InterPro"/>
</dbReference>
<dbReference type="Gene3D" id="3.40.430.10">
    <property type="entry name" value="Dihydrofolate Reductase, subunit A"/>
    <property type="match status" value="1"/>
</dbReference>
<dbReference type="GO" id="GO:0009231">
    <property type="term" value="P:riboflavin biosynthetic process"/>
    <property type="evidence" value="ECO:0007669"/>
    <property type="project" value="InterPro"/>
</dbReference>
<evidence type="ECO:0000313" key="3">
    <source>
        <dbReference type="Proteomes" id="UP000177521"/>
    </source>
</evidence>
<organism evidence="2 3">
    <name type="scientific">Candidatus Abawacabacteria bacterium RIFCSPHIGHO2_01_FULL_46_8</name>
    <dbReference type="NCBI Taxonomy" id="1817815"/>
    <lineage>
        <taxon>Bacteria</taxon>
        <taxon>Candidatus Abawacaibacteriota</taxon>
    </lineage>
</organism>
<dbReference type="Proteomes" id="UP000177521">
    <property type="component" value="Unassembled WGS sequence"/>
</dbReference>
<dbReference type="InterPro" id="IPR002734">
    <property type="entry name" value="RibDG_C"/>
</dbReference>
<dbReference type="SUPFAM" id="SSF53597">
    <property type="entry name" value="Dihydrofolate reductase-like"/>
    <property type="match status" value="1"/>
</dbReference>
<gene>
    <name evidence="2" type="ORF">A2788_02125</name>
</gene>
<evidence type="ECO:0000313" key="2">
    <source>
        <dbReference type="EMBL" id="OGC83029.1"/>
    </source>
</evidence>
<dbReference type="InterPro" id="IPR050765">
    <property type="entry name" value="Riboflavin_Biosynth_HTPR"/>
</dbReference>
<dbReference type="Pfam" id="PF01872">
    <property type="entry name" value="RibD_C"/>
    <property type="match status" value="1"/>
</dbReference>
<sequence length="168" mass="18846">MKVILYMAISLNGMIAKSDDDTSWISKEEWDSYSLAVRAAGNLIVGHRTYGILTKQPEFSEFKDVKLVVVAQEDFQTLAENHLVAHSPKEALRLLSNFEQVVVAGGGALNASFLEENLVDEIFIDIEPIILGQGIPLFRDKGFERNLKLVGQKKISDNEIQLHYEILN</sequence>
<dbReference type="InterPro" id="IPR024072">
    <property type="entry name" value="DHFR-like_dom_sf"/>
</dbReference>
<dbReference type="AlphaFoldDB" id="A0A1F4XMZ7"/>
<dbReference type="EMBL" id="MEWS01000002">
    <property type="protein sequence ID" value="OGC83029.1"/>
    <property type="molecule type" value="Genomic_DNA"/>
</dbReference>